<dbReference type="RefSeq" id="WP_006723985.1">
    <property type="nucleotide sequence ID" value="NZ_GG692712.1"/>
</dbReference>
<gene>
    <name evidence="1" type="ORF">COLINT_03788</name>
</gene>
<dbReference type="Proteomes" id="UP000003295">
    <property type="component" value="Unassembled WGS sequence"/>
</dbReference>
<sequence length="133" mass="15494">MQDNDAKLPPKLKKAMEENERRMLQQEARQAHFSRVALWMYWLPISRRQREVLGRIYSFQCTTNKDGSQGEFRMSLASGAKELRMYDRAEFKEDVNKLVKLGFVVKRSNGPRTPATYLVDEVACMRVAKEAGY</sequence>
<organism evidence="1 2">
    <name type="scientific">Collinsella intestinalis DSM 13280</name>
    <dbReference type="NCBI Taxonomy" id="521003"/>
    <lineage>
        <taxon>Bacteria</taxon>
        <taxon>Bacillati</taxon>
        <taxon>Actinomycetota</taxon>
        <taxon>Coriobacteriia</taxon>
        <taxon>Coriobacteriales</taxon>
        <taxon>Coriobacteriaceae</taxon>
        <taxon>Collinsella</taxon>
    </lineage>
</organism>
<evidence type="ECO:0000313" key="1">
    <source>
        <dbReference type="EMBL" id="EEP43491.1"/>
    </source>
</evidence>
<comment type="caution">
    <text evidence="1">The sequence shown here is derived from an EMBL/GenBank/DDBJ whole genome shotgun (WGS) entry which is preliminary data.</text>
</comment>
<dbReference type="EMBL" id="ABXH02000055">
    <property type="protein sequence ID" value="EEP43491.1"/>
    <property type="molecule type" value="Genomic_DNA"/>
</dbReference>
<dbReference type="STRING" id="521003.COLINT_03788"/>
<accession>C4FCG7</accession>
<dbReference type="AlphaFoldDB" id="C4FCG7"/>
<protein>
    <submittedName>
        <fullName evidence="1">Uncharacterized protein</fullName>
    </submittedName>
</protein>
<evidence type="ECO:0000313" key="2">
    <source>
        <dbReference type="Proteomes" id="UP000003295"/>
    </source>
</evidence>
<proteinExistence type="predicted"/>
<reference evidence="1 2" key="1">
    <citation type="submission" date="2009-04" db="EMBL/GenBank/DDBJ databases">
        <authorList>
            <person name="Weinstock G."/>
            <person name="Sodergren E."/>
            <person name="Clifton S."/>
            <person name="Fulton L."/>
            <person name="Fulton B."/>
            <person name="Courtney L."/>
            <person name="Fronick C."/>
            <person name="Harrison M."/>
            <person name="Strong C."/>
            <person name="Farmer C."/>
            <person name="Delahaunty K."/>
            <person name="Markovic C."/>
            <person name="Hall O."/>
            <person name="Minx P."/>
            <person name="Tomlinson C."/>
            <person name="Mitreva M."/>
            <person name="Nelson J."/>
            <person name="Hou S."/>
            <person name="Wollam A."/>
            <person name="Pepin K.H."/>
            <person name="Johnson M."/>
            <person name="Bhonagiri V."/>
            <person name="Nash W.E."/>
            <person name="Warren W."/>
            <person name="Chinwalla A."/>
            <person name="Mardis E.R."/>
            <person name="Wilson R.K."/>
        </authorList>
    </citation>
    <scope>NUCLEOTIDE SEQUENCE [LARGE SCALE GENOMIC DNA]</scope>
    <source>
        <strain evidence="1 2">DSM 13280</strain>
    </source>
</reference>
<dbReference type="HOGENOM" id="CLU_1903096_0_0_11"/>
<name>C4FCG7_9ACTN</name>